<comment type="caution">
    <text evidence="1">The sequence shown here is derived from an EMBL/GenBank/DDBJ whole genome shotgun (WGS) entry which is preliminary data.</text>
</comment>
<protein>
    <submittedName>
        <fullName evidence="1">Agamous-like MADS-box protein</fullName>
    </submittedName>
</protein>
<proteinExistence type="predicted"/>
<accession>A0ACC1XYS9</accession>
<evidence type="ECO:0000313" key="2">
    <source>
        <dbReference type="Proteomes" id="UP001164539"/>
    </source>
</evidence>
<dbReference type="EMBL" id="CM051399">
    <property type="protein sequence ID" value="KAJ4716087.1"/>
    <property type="molecule type" value="Genomic_DNA"/>
</dbReference>
<sequence>MDNSRSNEKVNDENRRNTTKGRQKIEIKKLEDKNSLQVTFSKRRSGLFTKAMELCVLCGAEVGIVVFSPNRKTFLVGHPDFDTILNRYLNENQSNAEVVTIPSVQQHNKEYEEAMKELEKEKKRGKMIEEEKKNKNGGFWWEEPIDEMGMEELEEYVKAVKRLRGKVESRVTEMMISEYLVPNNEQDLLGDTVVSGNEARDCH</sequence>
<name>A0ACC1XYS9_MELAZ</name>
<dbReference type="Proteomes" id="UP001164539">
    <property type="component" value="Chromosome 6"/>
</dbReference>
<keyword evidence="2" id="KW-1185">Reference proteome</keyword>
<organism evidence="1 2">
    <name type="scientific">Melia azedarach</name>
    <name type="common">Chinaberry tree</name>
    <dbReference type="NCBI Taxonomy" id="155640"/>
    <lineage>
        <taxon>Eukaryota</taxon>
        <taxon>Viridiplantae</taxon>
        <taxon>Streptophyta</taxon>
        <taxon>Embryophyta</taxon>
        <taxon>Tracheophyta</taxon>
        <taxon>Spermatophyta</taxon>
        <taxon>Magnoliopsida</taxon>
        <taxon>eudicotyledons</taxon>
        <taxon>Gunneridae</taxon>
        <taxon>Pentapetalae</taxon>
        <taxon>rosids</taxon>
        <taxon>malvids</taxon>
        <taxon>Sapindales</taxon>
        <taxon>Meliaceae</taxon>
        <taxon>Melia</taxon>
    </lineage>
</organism>
<reference evidence="1 2" key="1">
    <citation type="journal article" date="2023" name="Science">
        <title>Complex scaffold remodeling in plant triterpene biosynthesis.</title>
        <authorList>
            <person name="De La Pena R."/>
            <person name="Hodgson H."/>
            <person name="Liu J.C."/>
            <person name="Stephenson M.J."/>
            <person name="Martin A.C."/>
            <person name="Owen C."/>
            <person name="Harkess A."/>
            <person name="Leebens-Mack J."/>
            <person name="Jimenez L.E."/>
            <person name="Osbourn A."/>
            <person name="Sattely E.S."/>
        </authorList>
    </citation>
    <scope>NUCLEOTIDE SEQUENCE [LARGE SCALE GENOMIC DNA]</scope>
    <source>
        <strain evidence="2">cv. JPN11</strain>
        <tissue evidence="1">Leaf</tissue>
    </source>
</reference>
<gene>
    <name evidence="1" type="ORF">OWV82_011154</name>
</gene>
<evidence type="ECO:0000313" key="1">
    <source>
        <dbReference type="EMBL" id="KAJ4716087.1"/>
    </source>
</evidence>